<dbReference type="PRINTS" id="PR00032">
    <property type="entry name" value="HTHARAC"/>
</dbReference>
<dbReference type="PROSITE" id="PS01124">
    <property type="entry name" value="HTH_ARAC_FAMILY_2"/>
    <property type="match status" value="1"/>
</dbReference>
<dbReference type="InterPro" id="IPR010499">
    <property type="entry name" value="AraC_E-bd"/>
</dbReference>
<dbReference type="Gene3D" id="3.20.80.10">
    <property type="entry name" value="Regulatory factor, effector binding domain"/>
    <property type="match status" value="1"/>
</dbReference>
<reference evidence="5 6" key="2">
    <citation type="submission" date="2023-12" db="EMBL/GenBank/DDBJ databases">
        <title>Description of an unclassified Opitutus bacterium of Verrucomicrobiota.</title>
        <authorList>
            <person name="Zhang D.-F."/>
        </authorList>
    </citation>
    <scope>NUCLEOTIDE SEQUENCE [LARGE SCALE GENOMIC DNA]</scope>
    <source>
        <strain evidence="5 6">WL0086</strain>
    </source>
</reference>
<dbReference type="InterPro" id="IPR009057">
    <property type="entry name" value="Homeodomain-like_sf"/>
</dbReference>
<keyword evidence="2" id="KW-0238">DNA-binding</keyword>
<evidence type="ECO:0000313" key="5">
    <source>
        <dbReference type="EMBL" id="WRQ87456.1"/>
    </source>
</evidence>
<dbReference type="SUPFAM" id="SSF46689">
    <property type="entry name" value="Homeodomain-like"/>
    <property type="match status" value="2"/>
</dbReference>
<dbReference type="SMART" id="SM00342">
    <property type="entry name" value="HTH_ARAC"/>
    <property type="match status" value="1"/>
</dbReference>
<dbReference type="PANTHER" id="PTHR47504">
    <property type="entry name" value="RIGHT ORIGIN-BINDING PROTEIN"/>
    <property type="match status" value="1"/>
</dbReference>
<feature type="domain" description="HTH araC/xylS-type" evidence="4">
    <location>
        <begin position="12"/>
        <end position="111"/>
    </location>
</feature>
<dbReference type="PANTHER" id="PTHR47504:SF5">
    <property type="entry name" value="RIGHT ORIGIN-BINDING PROTEIN"/>
    <property type="match status" value="1"/>
</dbReference>
<dbReference type="Pfam" id="PF12833">
    <property type="entry name" value="HTH_18"/>
    <property type="match status" value="1"/>
</dbReference>
<dbReference type="InterPro" id="IPR020449">
    <property type="entry name" value="Tscrpt_reg_AraC-type_HTH"/>
</dbReference>
<dbReference type="InterPro" id="IPR018062">
    <property type="entry name" value="HTH_AraC-typ_CS"/>
</dbReference>
<dbReference type="RefSeq" id="WP_221030380.1">
    <property type="nucleotide sequence ID" value="NZ_CP139781.1"/>
</dbReference>
<keyword evidence="3" id="KW-0804">Transcription</keyword>
<protein>
    <submittedName>
        <fullName evidence="5">AraC family transcriptional regulator</fullName>
    </submittedName>
</protein>
<evidence type="ECO:0000256" key="2">
    <source>
        <dbReference type="ARBA" id="ARBA00023125"/>
    </source>
</evidence>
<reference evidence="5 6" key="1">
    <citation type="submission" date="2021-08" db="EMBL/GenBank/DDBJ databases">
        <authorList>
            <person name="Zhang D."/>
            <person name="Zhang A."/>
            <person name="Wang L."/>
        </authorList>
    </citation>
    <scope>NUCLEOTIDE SEQUENCE [LARGE SCALE GENOMIC DNA]</scope>
    <source>
        <strain evidence="5 6">WL0086</strain>
    </source>
</reference>
<dbReference type="Pfam" id="PF06445">
    <property type="entry name" value="GyrI-like"/>
    <property type="match status" value="1"/>
</dbReference>
<dbReference type="InterPro" id="IPR050959">
    <property type="entry name" value="MarA-like"/>
</dbReference>
<keyword evidence="6" id="KW-1185">Reference proteome</keyword>
<dbReference type="SUPFAM" id="SSF55136">
    <property type="entry name" value="Probable bacterial effector-binding domain"/>
    <property type="match status" value="1"/>
</dbReference>
<name>A0ABZ1C7H4_9BACT</name>
<evidence type="ECO:0000259" key="4">
    <source>
        <dbReference type="PROSITE" id="PS01124"/>
    </source>
</evidence>
<keyword evidence="1" id="KW-0805">Transcription regulation</keyword>
<organism evidence="5 6">
    <name type="scientific">Actomonas aquatica</name>
    <dbReference type="NCBI Taxonomy" id="2866162"/>
    <lineage>
        <taxon>Bacteria</taxon>
        <taxon>Pseudomonadati</taxon>
        <taxon>Verrucomicrobiota</taxon>
        <taxon>Opitutia</taxon>
        <taxon>Opitutales</taxon>
        <taxon>Opitutaceae</taxon>
        <taxon>Actomonas</taxon>
    </lineage>
</organism>
<gene>
    <name evidence="5" type="ORF">K1X11_021795</name>
</gene>
<dbReference type="InterPro" id="IPR018060">
    <property type="entry name" value="HTH_AraC"/>
</dbReference>
<dbReference type="InterPro" id="IPR029442">
    <property type="entry name" value="GyrI-like"/>
</dbReference>
<evidence type="ECO:0000256" key="1">
    <source>
        <dbReference type="ARBA" id="ARBA00023015"/>
    </source>
</evidence>
<dbReference type="Gene3D" id="1.10.10.60">
    <property type="entry name" value="Homeodomain-like"/>
    <property type="match status" value="2"/>
</dbReference>
<evidence type="ECO:0000256" key="3">
    <source>
        <dbReference type="ARBA" id="ARBA00023163"/>
    </source>
</evidence>
<sequence length="307" mass="35333">MIQTTPALDQIRRALAAIEAHLDRPLAMAELARRAGYSTWHFQRVFLALVDEPVASYVRRRRLTEAARMLRHEPEQRLLEVALAVGFESHEAFTRAFRRESGHTPSGFRDHPQPNLSWMRLPVAAEHLQLLPTNMSFEPTLLDLPALTLVGLSDRFIAAMSPDATNMDVIPPLWRSFQQRCGEIHRAYVVREPNQAWGVCRCLPPTDRTREDELEYLAGVQIDPEAHGDLPEGMVRWDVPARRYARFTHRGPIETFPETLSYVWGAWFPRSEYEPAMEAELELYDERFKPGAEDSVLDYYVALRNKA</sequence>
<dbReference type="InterPro" id="IPR011256">
    <property type="entry name" value="Reg_factor_effector_dom_sf"/>
</dbReference>
<evidence type="ECO:0000313" key="6">
    <source>
        <dbReference type="Proteomes" id="UP000738431"/>
    </source>
</evidence>
<dbReference type="Proteomes" id="UP000738431">
    <property type="component" value="Chromosome"/>
</dbReference>
<proteinExistence type="predicted"/>
<accession>A0ABZ1C7H4</accession>
<dbReference type="PROSITE" id="PS00041">
    <property type="entry name" value="HTH_ARAC_FAMILY_1"/>
    <property type="match status" value="1"/>
</dbReference>
<dbReference type="EMBL" id="CP139781">
    <property type="protein sequence ID" value="WRQ87456.1"/>
    <property type="molecule type" value="Genomic_DNA"/>
</dbReference>
<dbReference type="SMART" id="SM00871">
    <property type="entry name" value="AraC_E_bind"/>
    <property type="match status" value="1"/>
</dbReference>